<organism evidence="2 3">
    <name type="scientific">Acorus gramineus</name>
    <name type="common">Dwarf sweet flag</name>
    <dbReference type="NCBI Taxonomy" id="55184"/>
    <lineage>
        <taxon>Eukaryota</taxon>
        <taxon>Viridiplantae</taxon>
        <taxon>Streptophyta</taxon>
        <taxon>Embryophyta</taxon>
        <taxon>Tracheophyta</taxon>
        <taxon>Spermatophyta</taxon>
        <taxon>Magnoliopsida</taxon>
        <taxon>Liliopsida</taxon>
        <taxon>Acoraceae</taxon>
        <taxon>Acorus</taxon>
    </lineage>
</organism>
<feature type="domain" description="AB hydrolase-1" evidence="1">
    <location>
        <begin position="157"/>
        <end position="284"/>
    </location>
</feature>
<name>A0AAV9BUH9_ACOGR</name>
<dbReference type="Proteomes" id="UP001179952">
    <property type="component" value="Unassembled WGS sequence"/>
</dbReference>
<dbReference type="Gene3D" id="3.40.50.1820">
    <property type="entry name" value="alpha/beta hydrolase"/>
    <property type="match status" value="1"/>
</dbReference>
<dbReference type="EMBL" id="JAUJYN010000001">
    <property type="protein sequence ID" value="KAK1280124.1"/>
    <property type="molecule type" value="Genomic_DNA"/>
</dbReference>
<accession>A0AAV9BUH9</accession>
<dbReference type="InterPro" id="IPR029058">
    <property type="entry name" value="AB_hydrolase_fold"/>
</dbReference>
<dbReference type="AlphaFoldDB" id="A0AAV9BUH9"/>
<evidence type="ECO:0000313" key="2">
    <source>
        <dbReference type="EMBL" id="KAK1280124.1"/>
    </source>
</evidence>
<evidence type="ECO:0000313" key="3">
    <source>
        <dbReference type="Proteomes" id="UP001179952"/>
    </source>
</evidence>
<protein>
    <recommendedName>
        <fullName evidence="1">AB hydrolase-1 domain-containing protein</fullName>
    </recommendedName>
</protein>
<dbReference type="SUPFAM" id="SSF53474">
    <property type="entry name" value="alpha/beta-Hydrolases"/>
    <property type="match status" value="1"/>
</dbReference>
<dbReference type="PANTHER" id="PTHR43689">
    <property type="entry name" value="HYDROLASE"/>
    <property type="match status" value="1"/>
</dbReference>
<dbReference type="PANTHER" id="PTHR43689:SF14">
    <property type="entry name" value="LYSOPHOSPHOLIPASE BODYGUARD 4-RELATED"/>
    <property type="match status" value="1"/>
</dbReference>
<sequence length="390" mass="43672">MFQKQMLGVSASSLLKWPIKASEALIWALSIAVFFYLDFLDTILCMVYGFLDDHLEERTSPCCCENREKQGTFEGSDGEGEVSVTLHERRNIFRQLGLSKLRKRREVNGEKGFRTEPRWSDCDCGSCVSWKGNDEQKLHLVVKEPLQGLTEERTENVIFLHGFLSSSSWWTETVFPNLSESSKSKFRLFAFDLLGFGQSPKPSDSLYTLKDHLEMIEKSVIEPFELDSFHIVAHSMGCVITMALAAKYRNSVKSVTLVAPPYFTSTKENESQNALNRLAERKGTSLHGGRLDKAHTSLILEHNAQCALRGREVTGWLLGSPQGIEDSDYGGSWRQRFGYSRGVRIQCEGESPARGAQNHPKCGPPVCSYGQGEGLYEGFGGDMVLISRAT</sequence>
<reference evidence="2" key="1">
    <citation type="journal article" date="2023" name="Nat. Commun.">
        <title>Diploid and tetraploid genomes of Acorus and the evolution of monocots.</title>
        <authorList>
            <person name="Ma L."/>
            <person name="Liu K.W."/>
            <person name="Li Z."/>
            <person name="Hsiao Y.Y."/>
            <person name="Qi Y."/>
            <person name="Fu T."/>
            <person name="Tang G.D."/>
            <person name="Zhang D."/>
            <person name="Sun W.H."/>
            <person name="Liu D.K."/>
            <person name="Li Y."/>
            <person name="Chen G.Z."/>
            <person name="Liu X.D."/>
            <person name="Liao X.Y."/>
            <person name="Jiang Y.T."/>
            <person name="Yu X."/>
            <person name="Hao Y."/>
            <person name="Huang J."/>
            <person name="Zhao X.W."/>
            <person name="Ke S."/>
            <person name="Chen Y.Y."/>
            <person name="Wu W.L."/>
            <person name="Hsu J.L."/>
            <person name="Lin Y.F."/>
            <person name="Huang M.D."/>
            <person name="Li C.Y."/>
            <person name="Huang L."/>
            <person name="Wang Z.W."/>
            <person name="Zhao X."/>
            <person name="Zhong W.Y."/>
            <person name="Peng D.H."/>
            <person name="Ahmad S."/>
            <person name="Lan S."/>
            <person name="Zhang J.S."/>
            <person name="Tsai W.C."/>
            <person name="Van de Peer Y."/>
            <person name="Liu Z.J."/>
        </authorList>
    </citation>
    <scope>NUCLEOTIDE SEQUENCE</scope>
    <source>
        <strain evidence="2">SCP</strain>
    </source>
</reference>
<dbReference type="Pfam" id="PF00561">
    <property type="entry name" value="Abhydrolase_1"/>
    <property type="match status" value="1"/>
</dbReference>
<comment type="caution">
    <text evidence="2">The sequence shown here is derived from an EMBL/GenBank/DDBJ whole genome shotgun (WGS) entry which is preliminary data.</text>
</comment>
<gene>
    <name evidence="2" type="ORF">QJS04_geneDACA015111</name>
</gene>
<reference evidence="2" key="2">
    <citation type="submission" date="2023-06" db="EMBL/GenBank/DDBJ databases">
        <authorList>
            <person name="Ma L."/>
            <person name="Liu K.-W."/>
            <person name="Li Z."/>
            <person name="Hsiao Y.-Y."/>
            <person name="Qi Y."/>
            <person name="Fu T."/>
            <person name="Tang G."/>
            <person name="Zhang D."/>
            <person name="Sun W.-H."/>
            <person name="Liu D.-K."/>
            <person name="Li Y."/>
            <person name="Chen G.-Z."/>
            <person name="Liu X.-D."/>
            <person name="Liao X.-Y."/>
            <person name="Jiang Y.-T."/>
            <person name="Yu X."/>
            <person name="Hao Y."/>
            <person name="Huang J."/>
            <person name="Zhao X.-W."/>
            <person name="Ke S."/>
            <person name="Chen Y.-Y."/>
            <person name="Wu W.-L."/>
            <person name="Hsu J.-L."/>
            <person name="Lin Y.-F."/>
            <person name="Huang M.-D."/>
            <person name="Li C.-Y."/>
            <person name="Huang L."/>
            <person name="Wang Z.-W."/>
            <person name="Zhao X."/>
            <person name="Zhong W.-Y."/>
            <person name="Peng D.-H."/>
            <person name="Ahmad S."/>
            <person name="Lan S."/>
            <person name="Zhang J.-S."/>
            <person name="Tsai W.-C."/>
            <person name="Van De Peer Y."/>
            <person name="Liu Z.-J."/>
        </authorList>
    </citation>
    <scope>NUCLEOTIDE SEQUENCE</scope>
    <source>
        <strain evidence="2">SCP</strain>
        <tissue evidence="2">Leaves</tissue>
    </source>
</reference>
<dbReference type="InterPro" id="IPR000073">
    <property type="entry name" value="AB_hydrolase_1"/>
</dbReference>
<evidence type="ECO:0000259" key="1">
    <source>
        <dbReference type="Pfam" id="PF00561"/>
    </source>
</evidence>
<proteinExistence type="predicted"/>
<keyword evidence="3" id="KW-1185">Reference proteome</keyword>